<gene>
    <name evidence="2" type="ORF">F6J89_12095</name>
</gene>
<dbReference type="EMBL" id="JAAHFQ010000201">
    <property type="protein sequence ID" value="NER28346.1"/>
    <property type="molecule type" value="Genomic_DNA"/>
</dbReference>
<organism evidence="2">
    <name type="scientific">Symploca sp. SIO1C4</name>
    <dbReference type="NCBI Taxonomy" id="2607765"/>
    <lineage>
        <taxon>Bacteria</taxon>
        <taxon>Bacillati</taxon>
        <taxon>Cyanobacteriota</taxon>
        <taxon>Cyanophyceae</taxon>
        <taxon>Coleofasciculales</taxon>
        <taxon>Coleofasciculaceae</taxon>
        <taxon>Symploca</taxon>
    </lineage>
</organism>
<accession>A0A6B3N3S3</accession>
<sequence>MPEAAQPIQPSQSQSFGNVTISGSNNPFNAIQAGDNVTVNQNHTQNKATNPDLQLALEALGQLKQAIATTDAIDEMEKAMVAIPIQKLEAQLQKPQPDRSVVDRTIATLKKALDGVITLAEPVTKVATLVAKAWMDLP</sequence>
<feature type="compositionally biased region" description="Low complexity" evidence="1">
    <location>
        <begin position="1"/>
        <end position="15"/>
    </location>
</feature>
<feature type="region of interest" description="Disordered" evidence="1">
    <location>
        <begin position="1"/>
        <end position="23"/>
    </location>
</feature>
<dbReference type="AlphaFoldDB" id="A0A6B3N3S3"/>
<protein>
    <submittedName>
        <fullName evidence="2">Uncharacterized protein</fullName>
    </submittedName>
</protein>
<reference evidence="2" key="1">
    <citation type="submission" date="2019-11" db="EMBL/GenBank/DDBJ databases">
        <title>Genomic insights into an expanded diversity of filamentous marine cyanobacteria reveals the extraordinary biosynthetic potential of Moorea and Okeania.</title>
        <authorList>
            <person name="Ferreira Leao T."/>
            <person name="Wang M."/>
            <person name="Moss N."/>
            <person name="Da Silva R."/>
            <person name="Sanders J."/>
            <person name="Nurk S."/>
            <person name="Gurevich A."/>
            <person name="Humphrey G."/>
            <person name="Reher R."/>
            <person name="Zhu Q."/>
            <person name="Belda-Ferre P."/>
            <person name="Glukhov E."/>
            <person name="Rex R."/>
            <person name="Dorrestein P.C."/>
            <person name="Knight R."/>
            <person name="Pevzner P."/>
            <person name="Gerwick W.H."/>
            <person name="Gerwick L."/>
        </authorList>
    </citation>
    <scope>NUCLEOTIDE SEQUENCE</scope>
    <source>
        <strain evidence="2">SIO1C4</strain>
    </source>
</reference>
<comment type="caution">
    <text evidence="2">The sequence shown here is derived from an EMBL/GenBank/DDBJ whole genome shotgun (WGS) entry which is preliminary data.</text>
</comment>
<evidence type="ECO:0000313" key="2">
    <source>
        <dbReference type="EMBL" id="NER28346.1"/>
    </source>
</evidence>
<name>A0A6B3N3S3_9CYAN</name>
<proteinExistence type="predicted"/>
<evidence type="ECO:0000256" key="1">
    <source>
        <dbReference type="SAM" id="MobiDB-lite"/>
    </source>
</evidence>